<dbReference type="AlphaFoldDB" id="A0A8I6RXY0"/>
<dbReference type="CDD" id="cd00821">
    <property type="entry name" value="PH"/>
    <property type="match status" value="1"/>
</dbReference>
<dbReference type="GeneID" id="106668842"/>
<dbReference type="InterPro" id="IPR001849">
    <property type="entry name" value="PH_domain"/>
</dbReference>
<feature type="domain" description="PH" evidence="1">
    <location>
        <begin position="27"/>
        <end position="129"/>
    </location>
</feature>
<dbReference type="PANTHER" id="PTHR12092:SF16">
    <property type="entry name" value="PH DOMAIN-CONTAINING PROTEIN"/>
    <property type="match status" value="1"/>
</dbReference>
<dbReference type="SMART" id="SM00233">
    <property type="entry name" value="PH"/>
    <property type="match status" value="1"/>
</dbReference>
<evidence type="ECO:0000313" key="2">
    <source>
        <dbReference type="EnsemblMetazoa" id="XP_014253467.1"/>
    </source>
</evidence>
<dbReference type="InterPro" id="IPR037370">
    <property type="entry name" value="Pleckstrin"/>
</dbReference>
<dbReference type="SUPFAM" id="SSF50729">
    <property type="entry name" value="PH domain-like"/>
    <property type="match status" value="1"/>
</dbReference>
<dbReference type="Gene3D" id="2.30.29.30">
    <property type="entry name" value="Pleckstrin-homology domain (PH domain)/Phosphotyrosine-binding domain (PTB)"/>
    <property type="match status" value="1"/>
</dbReference>
<dbReference type="InterPro" id="IPR011993">
    <property type="entry name" value="PH-like_dom_sf"/>
</dbReference>
<dbReference type="RefSeq" id="XP_014253467.1">
    <property type="nucleotide sequence ID" value="XM_014397981.2"/>
</dbReference>
<keyword evidence="3" id="KW-1185">Reference proteome</keyword>
<dbReference type="GO" id="GO:0030036">
    <property type="term" value="P:actin cytoskeleton organization"/>
    <property type="evidence" value="ECO:0007669"/>
    <property type="project" value="TreeGrafter"/>
</dbReference>
<name>A0A8I6RXY0_CIMLE</name>
<dbReference type="PROSITE" id="PS50003">
    <property type="entry name" value="PH_DOMAIN"/>
    <property type="match status" value="1"/>
</dbReference>
<accession>A0A8I6RXY0</accession>
<dbReference type="Proteomes" id="UP000494040">
    <property type="component" value="Unassembled WGS sequence"/>
</dbReference>
<dbReference type="EnsemblMetazoa" id="XM_014397981.2">
    <property type="protein sequence ID" value="XP_014253467.1"/>
    <property type="gene ID" value="LOC106668842"/>
</dbReference>
<dbReference type="FunFam" id="2.30.29.30:FF:000280">
    <property type="entry name" value="Uncharacterized protein, isoform B"/>
    <property type="match status" value="1"/>
</dbReference>
<sequence length="318" mass="36370">MGQKKTTQVSEDSSLQSSVVSAGREMHAIKRGLLWQQRDRIFSRWKERYFILTKDYLHCFKRSSGLHNISPMGQFIFKVKLVELEKVEWLNKKSYSAIGLALQGRESKILLRAPSGLEDWFELLEECTIASKERRIALRKLHDPNWGSNDGPYSRTDWISNSDSHRTDSASLMESVLKRRSRCGPEIDLWPRTNHENRLSLLTDIDINSWGSTPPPSAPSTFRGRPYRFNTDVFFLPQGGNNTATMSSGRSLLTPVASFRNGQFPPHNHHNLNTTSINNNGHPVRYRERSQSDALNKIRAPDIENKRASYVSTVISQI</sequence>
<dbReference type="GO" id="GO:0005886">
    <property type="term" value="C:plasma membrane"/>
    <property type="evidence" value="ECO:0007669"/>
    <property type="project" value="TreeGrafter"/>
</dbReference>
<evidence type="ECO:0000313" key="3">
    <source>
        <dbReference type="Proteomes" id="UP000494040"/>
    </source>
</evidence>
<dbReference type="Pfam" id="PF00169">
    <property type="entry name" value="PH"/>
    <property type="match status" value="1"/>
</dbReference>
<protein>
    <recommendedName>
        <fullName evidence="1">PH domain-containing protein</fullName>
    </recommendedName>
</protein>
<evidence type="ECO:0000259" key="1">
    <source>
        <dbReference type="PROSITE" id="PS50003"/>
    </source>
</evidence>
<reference evidence="2" key="1">
    <citation type="submission" date="2022-01" db="UniProtKB">
        <authorList>
            <consortium name="EnsemblMetazoa"/>
        </authorList>
    </citation>
    <scope>IDENTIFICATION</scope>
</reference>
<dbReference type="OMA" id="FELIEEC"/>
<dbReference type="PANTHER" id="PTHR12092">
    <property type="entry name" value="PLECKSTRIN"/>
    <property type="match status" value="1"/>
</dbReference>
<proteinExistence type="predicted"/>
<organism evidence="2 3">
    <name type="scientific">Cimex lectularius</name>
    <name type="common">Bed bug</name>
    <name type="synonym">Acanthia lectularia</name>
    <dbReference type="NCBI Taxonomy" id="79782"/>
    <lineage>
        <taxon>Eukaryota</taxon>
        <taxon>Metazoa</taxon>
        <taxon>Ecdysozoa</taxon>
        <taxon>Arthropoda</taxon>
        <taxon>Hexapoda</taxon>
        <taxon>Insecta</taxon>
        <taxon>Pterygota</taxon>
        <taxon>Neoptera</taxon>
        <taxon>Paraneoptera</taxon>
        <taxon>Hemiptera</taxon>
        <taxon>Heteroptera</taxon>
        <taxon>Panheteroptera</taxon>
        <taxon>Cimicomorpha</taxon>
        <taxon>Cimicidae</taxon>
        <taxon>Cimex</taxon>
    </lineage>
</organism>
<dbReference type="OrthoDB" id="8196563at2759"/>